<keyword evidence="2" id="KW-0378">Hydrolase</keyword>
<evidence type="ECO:0000313" key="3">
    <source>
        <dbReference type="Proteomes" id="UP000464754"/>
    </source>
</evidence>
<dbReference type="PANTHER" id="PTHR34180:SF1">
    <property type="entry name" value="BETA-ALANYL-DOPAMINE_CARCININE HYDROLASE"/>
    <property type="match status" value="1"/>
</dbReference>
<feature type="domain" description="Peptidase C45 hydrolase" evidence="1">
    <location>
        <begin position="101"/>
        <end position="321"/>
    </location>
</feature>
<dbReference type="InterPro" id="IPR047794">
    <property type="entry name" value="C45_proenzyme-like"/>
</dbReference>
<dbReference type="Proteomes" id="UP000464754">
    <property type="component" value="Chromosome"/>
</dbReference>
<dbReference type="GO" id="GO:0016787">
    <property type="term" value="F:hydrolase activity"/>
    <property type="evidence" value="ECO:0007669"/>
    <property type="project" value="UniProtKB-KW"/>
</dbReference>
<dbReference type="Gene3D" id="1.10.10.2120">
    <property type="match status" value="1"/>
</dbReference>
<dbReference type="PANTHER" id="PTHR34180">
    <property type="entry name" value="PEPTIDASE C45"/>
    <property type="match status" value="1"/>
</dbReference>
<dbReference type="AlphaFoldDB" id="A0A6N4TGR5"/>
<gene>
    <name evidence="2" type="ORF">Aargi30884_09810</name>
</gene>
<evidence type="ECO:0000259" key="1">
    <source>
        <dbReference type="Pfam" id="PF03417"/>
    </source>
</evidence>
<dbReference type="EMBL" id="AP019695">
    <property type="protein sequence ID" value="BBK22078.1"/>
    <property type="molecule type" value="Genomic_DNA"/>
</dbReference>
<organism evidence="2 3">
    <name type="scientific">Amedibacterium intestinale</name>
    <dbReference type="NCBI Taxonomy" id="2583452"/>
    <lineage>
        <taxon>Bacteria</taxon>
        <taxon>Bacillati</taxon>
        <taxon>Bacillota</taxon>
        <taxon>Erysipelotrichia</taxon>
        <taxon>Erysipelotrichales</taxon>
        <taxon>Erysipelotrichaceae</taxon>
        <taxon>Amedibacterium</taxon>
    </lineage>
</organism>
<proteinExistence type="predicted"/>
<dbReference type="Pfam" id="PF03417">
    <property type="entry name" value="AAT"/>
    <property type="match status" value="1"/>
</dbReference>
<dbReference type="SUPFAM" id="SSF56235">
    <property type="entry name" value="N-terminal nucleophile aminohydrolases (Ntn hydrolases)"/>
    <property type="match status" value="1"/>
</dbReference>
<evidence type="ECO:0000313" key="2">
    <source>
        <dbReference type="EMBL" id="BBK22078.1"/>
    </source>
</evidence>
<dbReference type="RefSeq" id="WP_163051630.1">
    <property type="nucleotide sequence ID" value="NZ_AP019695.1"/>
</dbReference>
<dbReference type="InterPro" id="IPR047801">
    <property type="entry name" value="Peptidase_C45"/>
</dbReference>
<dbReference type="NCBIfam" id="NF040521">
    <property type="entry name" value="C45_proenzyme"/>
    <property type="match status" value="1"/>
</dbReference>
<protein>
    <submittedName>
        <fullName evidence="2">Choloylglycine hydrolase</fullName>
    </submittedName>
</protein>
<dbReference type="KEGG" id="aarg:Aargi30884_09810"/>
<reference evidence="3" key="1">
    <citation type="submission" date="2019-05" db="EMBL/GenBank/DDBJ databases">
        <title>Complete genome sequencing of Absiella argi strain JCM 30884.</title>
        <authorList>
            <person name="Sakamoto M."/>
            <person name="Murakami T."/>
            <person name="Mori H."/>
        </authorList>
    </citation>
    <scope>NUCLEOTIDE SEQUENCE [LARGE SCALE GENOMIC DNA]</scope>
    <source>
        <strain evidence="3">JCM 30884</strain>
    </source>
</reference>
<dbReference type="Gene3D" id="3.60.60.10">
    <property type="entry name" value="Penicillin V Acylase, Chain A"/>
    <property type="match status" value="1"/>
</dbReference>
<sequence length="334" mass="38631">MYHVRFKKSHYEAGYHWGQALKKHGIEITKQPTFVINEERKEFAKGSIPVYKKYYPEILEEIKGIADGQECSYENLCTFLLSMYCFEFSNHCTCFACKDHQNLIFGRNSDFLVELENLYMNCVYTLDNVYSFNGNTTAFVQIEDGINEYGLAAGLTFIYPKVRKYGCNAGILIRYILEKCKTTRQAISFLKEIPIASQQTITLLDGNGDMAVVECNPYVVEVIYPNENDYVAAANSFHSTKMSSYNENRIDDWNSTKRYSVVNHVLKQYQGAYSLELAKGILSGKYGFMCQYDRKEGADTVWSVIYDVKNKQIFRVEGNPSRKKFKEDTRFNIR</sequence>
<keyword evidence="3" id="KW-1185">Reference proteome</keyword>
<name>A0A6N4TGR5_9FIRM</name>
<dbReference type="InterPro" id="IPR005079">
    <property type="entry name" value="Peptidase_C45_hydrolase"/>
</dbReference>
<accession>A0A6N4TGR5</accession>
<dbReference type="InterPro" id="IPR029055">
    <property type="entry name" value="Ntn_hydrolases_N"/>
</dbReference>